<name>A0ABX4H0E2_9BACI</name>
<gene>
    <name evidence="1" type="ORF">CHH48_07480</name>
</gene>
<sequence>MIRSFKKIAAAFVIISMLGLIYDIDFHSNKVLANTSLPMDGASLTKEVGDISHYNFVGHSSVRSYEDNRWTYKSTSKEIKDVKSFDGKTMYATTDDGYNAEILKWDSSTFEWNTVGSFRGGPIFDIVGSDNNILATGGGESLTNGINSSVYTSVNGDSDWSNKFGGYKSKKGNYSTSGYVGIVYTGVAVNEKILMFGNSYATNYISETLDGITFNKKSTFDGLYKDAIYNGDKVVAVGQHSGGTYSGYGLVAVSEDEGNSFETITLGYNSPMNAVDYKDGVYVAVGSKGSTYYSSDALNWTKAVTNTKETLHDVEWDELNQRFVAVGDSGTVLLSLDGEKWVSIDSGTTTDIQGIVMLDKR</sequence>
<keyword evidence="2" id="KW-1185">Reference proteome</keyword>
<evidence type="ECO:0000313" key="1">
    <source>
        <dbReference type="EMBL" id="PAE00601.1"/>
    </source>
</evidence>
<proteinExistence type="predicted"/>
<protein>
    <submittedName>
        <fullName evidence="1">Uncharacterized protein</fullName>
    </submittedName>
</protein>
<dbReference type="SUPFAM" id="SSF110296">
    <property type="entry name" value="Oligoxyloglucan reducing end-specific cellobiohydrolase"/>
    <property type="match status" value="1"/>
</dbReference>
<dbReference type="EMBL" id="NPBJ01000013">
    <property type="protein sequence ID" value="PAE00601.1"/>
    <property type="molecule type" value="Genomic_DNA"/>
</dbReference>
<accession>A0ABX4H0E2</accession>
<reference evidence="1 2" key="1">
    <citation type="submission" date="2017-07" db="EMBL/GenBank/DDBJ databases">
        <title>Isolation and whole genome analysis of endospore-forming bacteria from heroin.</title>
        <authorList>
            <person name="Kalinowski J."/>
            <person name="Ahrens B."/>
            <person name="Al-Dilaimi A."/>
            <person name="Winkler A."/>
            <person name="Wibberg D."/>
            <person name="Schleenbecker U."/>
            <person name="Ruckert C."/>
            <person name="Wolfel R."/>
            <person name="Grass G."/>
        </authorList>
    </citation>
    <scope>NUCLEOTIDE SEQUENCE [LARGE SCALE GENOMIC DNA]</scope>
    <source>
        <strain evidence="1 2">7517-1</strain>
    </source>
</reference>
<evidence type="ECO:0000313" key="2">
    <source>
        <dbReference type="Proteomes" id="UP000216852"/>
    </source>
</evidence>
<dbReference type="Proteomes" id="UP000216852">
    <property type="component" value="Unassembled WGS sequence"/>
</dbReference>
<organism evidence="1 2">
    <name type="scientific">Terribacillus saccharophilus</name>
    <dbReference type="NCBI Taxonomy" id="361277"/>
    <lineage>
        <taxon>Bacteria</taxon>
        <taxon>Bacillati</taxon>
        <taxon>Bacillota</taxon>
        <taxon>Bacilli</taxon>
        <taxon>Bacillales</taxon>
        <taxon>Bacillaceae</taxon>
        <taxon>Terribacillus</taxon>
    </lineage>
</organism>
<dbReference type="RefSeq" id="WP_095218510.1">
    <property type="nucleotide sequence ID" value="NZ_NPBJ01000013.1"/>
</dbReference>
<comment type="caution">
    <text evidence="1">The sequence shown here is derived from an EMBL/GenBank/DDBJ whole genome shotgun (WGS) entry which is preliminary data.</text>
</comment>